<evidence type="ECO:0000256" key="1">
    <source>
        <dbReference type="SAM" id="MobiDB-lite"/>
    </source>
</evidence>
<evidence type="ECO:0000313" key="4">
    <source>
        <dbReference type="Proteomes" id="UP000076727"/>
    </source>
</evidence>
<feature type="compositionally biased region" description="Polar residues" evidence="1">
    <location>
        <begin position="552"/>
        <end position="561"/>
    </location>
</feature>
<feature type="compositionally biased region" description="Basic and acidic residues" evidence="1">
    <location>
        <begin position="757"/>
        <end position="774"/>
    </location>
</feature>
<feature type="compositionally biased region" description="Pro residues" evidence="1">
    <location>
        <begin position="1152"/>
        <end position="1164"/>
    </location>
</feature>
<feature type="compositionally biased region" description="Polar residues" evidence="1">
    <location>
        <begin position="1269"/>
        <end position="1281"/>
    </location>
</feature>
<feature type="compositionally biased region" description="Basic and acidic residues" evidence="1">
    <location>
        <begin position="1139"/>
        <end position="1149"/>
    </location>
</feature>
<feature type="compositionally biased region" description="Basic and acidic residues" evidence="1">
    <location>
        <begin position="978"/>
        <end position="990"/>
    </location>
</feature>
<dbReference type="OrthoDB" id="207120at2759"/>
<feature type="compositionally biased region" description="Acidic residues" evidence="1">
    <location>
        <begin position="442"/>
        <end position="470"/>
    </location>
</feature>
<evidence type="ECO:0000313" key="3">
    <source>
        <dbReference type="EMBL" id="KZT67308.1"/>
    </source>
</evidence>
<name>A0A165NSA0_9APHY</name>
<feature type="domain" description="BBC1/AIM3 cysteine proteinase-fold" evidence="2">
    <location>
        <begin position="1304"/>
        <end position="1468"/>
    </location>
</feature>
<feature type="compositionally biased region" description="Polar residues" evidence="1">
    <location>
        <begin position="945"/>
        <end position="957"/>
    </location>
</feature>
<organism evidence="3 4">
    <name type="scientific">Daedalea quercina L-15889</name>
    <dbReference type="NCBI Taxonomy" id="1314783"/>
    <lineage>
        <taxon>Eukaryota</taxon>
        <taxon>Fungi</taxon>
        <taxon>Dikarya</taxon>
        <taxon>Basidiomycota</taxon>
        <taxon>Agaricomycotina</taxon>
        <taxon>Agaricomycetes</taxon>
        <taxon>Polyporales</taxon>
        <taxon>Fomitopsis</taxon>
    </lineage>
</organism>
<feature type="compositionally biased region" description="Pro residues" evidence="1">
    <location>
        <begin position="724"/>
        <end position="736"/>
    </location>
</feature>
<feature type="region of interest" description="Disordered" evidence="1">
    <location>
        <begin position="372"/>
        <end position="391"/>
    </location>
</feature>
<feature type="region of interest" description="Disordered" evidence="1">
    <location>
        <begin position="796"/>
        <end position="1041"/>
    </location>
</feature>
<keyword evidence="4" id="KW-1185">Reference proteome</keyword>
<feature type="compositionally biased region" description="Acidic residues" evidence="1">
    <location>
        <begin position="1019"/>
        <end position="1038"/>
    </location>
</feature>
<feature type="region of interest" description="Disordered" evidence="1">
    <location>
        <begin position="192"/>
        <end position="353"/>
    </location>
</feature>
<gene>
    <name evidence="3" type="ORF">DAEQUDRAFT_729355</name>
</gene>
<evidence type="ECO:0000259" key="2">
    <source>
        <dbReference type="Pfam" id="PF25459"/>
    </source>
</evidence>
<feature type="compositionally biased region" description="Pro residues" evidence="1">
    <location>
        <begin position="687"/>
        <end position="697"/>
    </location>
</feature>
<feature type="region of interest" description="Disordered" evidence="1">
    <location>
        <begin position="432"/>
        <end position="774"/>
    </location>
</feature>
<sequence>MSDLPKKPGSLRDRIAAFENKGATAAPAPPAPRPKPAGGVSWKPQPRSPPPASNDEASSASKPGGMSAADAKVSIGQGGSLKERMAALQGLHAFGGSAASPPPKPATEKPKWKPPPVVSPPPADGEEKDEAAMPDATPEGDHDVQEQVPISESGHAEGEGEGEAEPDPEEEERQRRAAIAVRMARLGGARVGMAPPVFGRKPDIKKPEVHKAEDEHEEKVAEAAPVVSPPIEPTVASPPETASVSLQKSETAATDYFESKDSGHLSPESGSTPPVRSPAMPVPAGPRRAAPPRKRAAKSPSPAPTTVLQEGAVHESPTPLPNAPSTAPEISVPSAVEAESIGPHGDREPELTGSKVEAILENVNALDMEVAEETKEALTDDTPPVATGPLEAEHTPEATFTVQEDEVHVNPVPWERPTDVVTTEAEIHESVAEPAAISAEEHLEEVEVPGTAEQEEPEEPEEETEEEEEEAARRKRIAERLAKAGGVNPLSGPIRAVSPPVSPPLGHSIPVPVERRQSLRKDSHGSVTSEKPSSPRTVPASPRPEVPRRQGSMHSVHSQASADHPTRRASQDERRYSVGELEPAPEPVSTIAEEIVEEPEPYGQHEAVHEEQEVAKESYVQETGDEHGFVQYAEPAQIQEGHVQEEDEVQEEEEVQEEAPPPPPPRRPSGPEAVSPHSRSASKRLSVPPPRPPPPPPHQEEPEERLATGPLATHEPVKRLSVPPVAPPRPPPPPPSTDAQQERQPEQADEEDFPPPVHRELRPAIHHPGERGAHEHYMTPKVTHIVVDNHDQLVLHSGASGEAYEDDTYREEPYPEPGYEGDELDASEDDDPVEVLAHSHDHETGVLPSEAELLHNRVEELEEEAPPPPPRRSTLLEHPPHVTSPLLPPARRPSTGQTARLASPPPVPTPAPIVLTPPAKDGNELLDDSDGDPIDPSFYNPPKSPSTQTHQLPVSTSPQPAEEQPQPQLGEEAEQDPEQARRRTIAERMAKLGGIRFGAPPPPPVRRPHPPPEARESEEGVAQELEAETQEVSEEEDEFARKQRIAARIAGMGGMRFGMMPGAAPPIPRAQARPTSPPASAEEQSQTPSVPHRTAPVVSPPEPSEDDGEPIEPEESEAEEVTYEEAQEEEEEAPPIPSREGRQASHAEAYRPPVPQTSRPPVPQVPTHQPPKRMSMGPGIEASSSSNFTYPPPPPARRPSIPTRDTQNDFVMVGNEENAEEPPPPPPRTVSLKKAHHPPSRTAPHAPPPLSAELNSGIPPVDFGGETDLSLSGQWSEDSTNYPPPPPPTTKGEFVHPSSTRSDVQLPPEELMKQWGRVGVQIHETASVLFDKSKKTLVGDGSYLGFVTAVLSQVPNAAHPAPPFDNFGYLIYMQTGGSVQRRVSDVMPGDVVVIQEAKFKGHKGLQSYSQTAGVGEPLYALVSDYEAKKSKVRVFQANQHVGQQTVQSVSYRLEDLKSGSIKIFRVLEA</sequence>
<feature type="compositionally biased region" description="Acidic residues" evidence="1">
    <location>
        <begin position="159"/>
        <end position="171"/>
    </location>
</feature>
<feature type="compositionally biased region" description="Acidic residues" evidence="1">
    <location>
        <begin position="819"/>
        <end position="833"/>
    </location>
</feature>
<feature type="compositionally biased region" description="Basic and acidic residues" evidence="1">
    <location>
        <begin position="513"/>
        <end position="524"/>
    </location>
</feature>
<feature type="region of interest" description="Disordered" evidence="1">
    <location>
        <begin position="1055"/>
        <end position="1305"/>
    </location>
</feature>
<protein>
    <recommendedName>
        <fullName evidence="2">BBC1/AIM3 cysteine proteinase-fold domain-containing protein</fullName>
    </recommendedName>
</protein>
<dbReference type="InterPro" id="IPR057402">
    <property type="entry name" value="AIM3_BBC1_C"/>
</dbReference>
<feature type="compositionally biased region" description="Polar residues" evidence="1">
    <location>
        <begin position="240"/>
        <end position="252"/>
    </location>
</feature>
<dbReference type="STRING" id="1314783.A0A165NSA0"/>
<feature type="compositionally biased region" description="Low complexity" evidence="1">
    <location>
        <begin position="958"/>
        <end position="970"/>
    </location>
</feature>
<dbReference type="Proteomes" id="UP000076727">
    <property type="component" value="Unassembled WGS sequence"/>
</dbReference>
<feature type="compositionally biased region" description="Acidic residues" evidence="1">
    <location>
        <begin position="1103"/>
        <end position="1133"/>
    </location>
</feature>
<feature type="compositionally biased region" description="Basic and acidic residues" evidence="1">
    <location>
        <begin position="606"/>
        <end position="616"/>
    </location>
</feature>
<feature type="compositionally biased region" description="Pro residues" evidence="1">
    <location>
        <begin position="113"/>
        <end position="123"/>
    </location>
</feature>
<feature type="region of interest" description="Disordered" evidence="1">
    <location>
        <begin position="1"/>
        <end position="180"/>
    </location>
</feature>
<reference evidence="3 4" key="1">
    <citation type="journal article" date="2016" name="Mol. Biol. Evol.">
        <title>Comparative Genomics of Early-Diverging Mushroom-Forming Fungi Provides Insights into the Origins of Lignocellulose Decay Capabilities.</title>
        <authorList>
            <person name="Nagy L.G."/>
            <person name="Riley R."/>
            <person name="Tritt A."/>
            <person name="Adam C."/>
            <person name="Daum C."/>
            <person name="Floudas D."/>
            <person name="Sun H."/>
            <person name="Yadav J.S."/>
            <person name="Pangilinan J."/>
            <person name="Larsson K.H."/>
            <person name="Matsuura K."/>
            <person name="Barry K."/>
            <person name="Labutti K."/>
            <person name="Kuo R."/>
            <person name="Ohm R.A."/>
            <person name="Bhattacharya S.S."/>
            <person name="Shirouzu T."/>
            <person name="Yoshinaga Y."/>
            <person name="Martin F.M."/>
            <person name="Grigoriev I.V."/>
            <person name="Hibbett D.S."/>
        </authorList>
    </citation>
    <scope>NUCLEOTIDE SEQUENCE [LARGE SCALE GENOMIC DNA]</scope>
    <source>
        <strain evidence="3 4">L-15889</strain>
    </source>
</reference>
<feature type="compositionally biased region" description="Pro residues" evidence="1">
    <location>
        <begin position="659"/>
        <end position="668"/>
    </location>
</feature>
<accession>A0A165NSA0</accession>
<dbReference type="Pfam" id="PF25459">
    <property type="entry name" value="AIM3_BBC1_C"/>
    <property type="match status" value="1"/>
</dbReference>
<feature type="compositionally biased region" description="Basic and acidic residues" evidence="1">
    <location>
        <begin position="200"/>
        <end position="221"/>
    </location>
</feature>
<feature type="compositionally biased region" description="Polar residues" evidence="1">
    <location>
        <begin position="525"/>
        <end position="536"/>
    </location>
</feature>
<proteinExistence type="predicted"/>
<dbReference type="EMBL" id="KV429078">
    <property type="protein sequence ID" value="KZT67308.1"/>
    <property type="molecule type" value="Genomic_DNA"/>
</dbReference>
<feature type="compositionally biased region" description="Basic and acidic residues" evidence="1">
    <location>
        <begin position="564"/>
        <end position="577"/>
    </location>
</feature>
<feature type="compositionally biased region" description="Basic and acidic residues" evidence="1">
    <location>
        <begin position="1"/>
        <end position="16"/>
    </location>
</feature>
<feature type="compositionally biased region" description="Acidic residues" evidence="1">
    <location>
        <begin position="645"/>
        <end position="657"/>
    </location>
</feature>
<feature type="compositionally biased region" description="Acidic residues" evidence="1">
    <location>
        <begin position="924"/>
        <end position="933"/>
    </location>
</feature>